<keyword evidence="1" id="KW-0378">Hydrolase</keyword>
<organism evidence="3 4">
    <name type="scientific">Companilactobacillus nodensis DSM 19682 = JCM 14932 = NBRC 107160</name>
    <dbReference type="NCBI Taxonomy" id="1423775"/>
    <lineage>
        <taxon>Bacteria</taxon>
        <taxon>Bacillati</taxon>
        <taxon>Bacillota</taxon>
        <taxon>Bacilli</taxon>
        <taxon>Lactobacillales</taxon>
        <taxon>Lactobacillaceae</taxon>
        <taxon>Companilactobacillus</taxon>
    </lineage>
</organism>
<evidence type="ECO:0000259" key="2">
    <source>
        <dbReference type="Pfam" id="PF07859"/>
    </source>
</evidence>
<dbReference type="InterPro" id="IPR029058">
    <property type="entry name" value="AB_hydrolase_fold"/>
</dbReference>
<evidence type="ECO:0000313" key="3">
    <source>
        <dbReference type="EMBL" id="KRK78665.1"/>
    </source>
</evidence>
<dbReference type="InterPro" id="IPR050300">
    <property type="entry name" value="GDXG_lipolytic_enzyme"/>
</dbReference>
<keyword evidence="4" id="KW-1185">Reference proteome</keyword>
<dbReference type="AlphaFoldDB" id="A0A0R1KCR6"/>
<dbReference type="SUPFAM" id="SSF53474">
    <property type="entry name" value="alpha/beta-Hydrolases"/>
    <property type="match status" value="1"/>
</dbReference>
<accession>A0A0R1KCR6</accession>
<proteinExistence type="predicted"/>
<comment type="caution">
    <text evidence="3">The sequence shown here is derived from an EMBL/GenBank/DDBJ whole genome shotgun (WGS) entry which is preliminary data.</text>
</comment>
<reference evidence="3 4" key="1">
    <citation type="journal article" date="2015" name="Genome Announc.">
        <title>Expanding the biotechnology potential of lactobacilli through comparative genomics of 213 strains and associated genera.</title>
        <authorList>
            <person name="Sun Z."/>
            <person name="Harris H.M."/>
            <person name="McCann A."/>
            <person name="Guo C."/>
            <person name="Argimon S."/>
            <person name="Zhang W."/>
            <person name="Yang X."/>
            <person name="Jeffery I.B."/>
            <person name="Cooney J.C."/>
            <person name="Kagawa T.F."/>
            <person name="Liu W."/>
            <person name="Song Y."/>
            <person name="Salvetti E."/>
            <person name="Wrobel A."/>
            <person name="Rasinkangas P."/>
            <person name="Parkhill J."/>
            <person name="Rea M.C."/>
            <person name="O'Sullivan O."/>
            <person name="Ritari J."/>
            <person name="Douillard F.P."/>
            <person name="Paul Ross R."/>
            <person name="Yang R."/>
            <person name="Briner A.E."/>
            <person name="Felis G.E."/>
            <person name="de Vos W.M."/>
            <person name="Barrangou R."/>
            <person name="Klaenhammer T.R."/>
            <person name="Caufield P.W."/>
            <person name="Cui Y."/>
            <person name="Zhang H."/>
            <person name="O'Toole P.W."/>
        </authorList>
    </citation>
    <scope>NUCLEOTIDE SEQUENCE [LARGE SCALE GENOMIC DNA]</scope>
    <source>
        <strain evidence="3 4">DSM 19682</strain>
    </source>
</reference>
<dbReference type="GO" id="GO:0016787">
    <property type="term" value="F:hydrolase activity"/>
    <property type="evidence" value="ECO:0007669"/>
    <property type="project" value="UniProtKB-KW"/>
</dbReference>
<dbReference type="OrthoDB" id="9815425at2"/>
<feature type="domain" description="Alpha/beta hydrolase fold-3" evidence="2">
    <location>
        <begin position="112"/>
        <end position="325"/>
    </location>
</feature>
<dbReference type="Pfam" id="PF07859">
    <property type="entry name" value="Abhydrolase_3"/>
    <property type="match status" value="1"/>
</dbReference>
<dbReference type="STRING" id="1423775.FD03_GL002442"/>
<gene>
    <name evidence="3" type="ORF">FD03_GL002442</name>
</gene>
<dbReference type="InterPro" id="IPR013094">
    <property type="entry name" value="AB_hydrolase_3"/>
</dbReference>
<dbReference type="Gene3D" id="3.40.50.1820">
    <property type="entry name" value="alpha/beta hydrolase"/>
    <property type="match status" value="1"/>
</dbReference>
<protein>
    <submittedName>
        <fullName evidence="3">Esterase lipase</fullName>
    </submittedName>
</protein>
<dbReference type="RefSeq" id="WP_025023972.1">
    <property type="nucleotide sequence ID" value="NZ_AZDZ01000022.1"/>
</dbReference>
<evidence type="ECO:0000256" key="1">
    <source>
        <dbReference type="ARBA" id="ARBA00022801"/>
    </source>
</evidence>
<name>A0A0R1KCR6_9LACO</name>
<dbReference type="eggNOG" id="COG0657">
    <property type="taxonomic scope" value="Bacteria"/>
</dbReference>
<dbReference type="PATRIC" id="fig|1423775.4.peg.2485"/>
<evidence type="ECO:0000313" key="4">
    <source>
        <dbReference type="Proteomes" id="UP000051248"/>
    </source>
</evidence>
<dbReference type="PANTHER" id="PTHR48081:SF8">
    <property type="entry name" value="ALPHA_BETA HYDROLASE FOLD-3 DOMAIN-CONTAINING PROTEIN-RELATED"/>
    <property type="match status" value="1"/>
</dbReference>
<dbReference type="EMBL" id="AZDZ01000022">
    <property type="protein sequence ID" value="KRK78665.1"/>
    <property type="molecule type" value="Genomic_DNA"/>
</dbReference>
<sequence>MITSNYLTELNRLKRVEPVEVPRLEDVNMVIKDRVDAHSYETNTWNDLKGVVDNPVLSNDLTVLRAGTEPAPIPEMQYPDICVDSRYSYELGRKVRYLRIYKKGCENNNRALIYIHGGAYYGGSAEDSLIPLRLLATRFNGTIYTVDYGLAPENPYPFGLWDCLSVLSLVVKTKHDITLAGDSAGGSMALGLSQLSHYMGICDISSQLLFYPTVIHGSDLNGGLWDDSRIPIVDEQRDVLHASYEIFKQLDKKMTELYLPEQDIDLTSPILSPMYSDPTLYKKVTVLTGEYDPFRLQDEAFIEKLGMAGCDATYIRYGGMSHAFLNLVGKAAASEDAIYECAKRL</sequence>
<dbReference type="PANTHER" id="PTHR48081">
    <property type="entry name" value="AB HYDROLASE SUPERFAMILY PROTEIN C4A8.06C"/>
    <property type="match status" value="1"/>
</dbReference>
<dbReference type="Proteomes" id="UP000051248">
    <property type="component" value="Unassembled WGS sequence"/>
</dbReference>